<evidence type="ECO:0000313" key="2">
    <source>
        <dbReference type="Proteomes" id="UP000033540"/>
    </source>
</evidence>
<name>A0A0F0I624_ASPPU</name>
<dbReference type="Pfam" id="PF13671">
    <property type="entry name" value="AAA_33"/>
    <property type="match status" value="1"/>
</dbReference>
<dbReference type="Proteomes" id="UP000033540">
    <property type="component" value="Unassembled WGS sequence"/>
</dbReference>
<comment type="caution">
    <text evidence="1">The sequence shown here is derived from an EMBL/GenBank/DDBJ whole genome shotgun (WGS) entry which is preliminary data.</text>
</comment>
<dbReference type="AlphaFoldDB" id="A0A0F0I624"/>
<sequence>MSSAPVSHPVSQTDHAHAQLRPHLCRTAADPQPVVLMTCGIAGSGKSTLAHSIVSAYSSFRRLSIDSYIYSHHGLWNIDYPRERYEEYQLEAEEALRAELITALTGGQVDLVLDFSFAYREVREEWKKLIEGSGGRWVLVFLDVDAAELRRRVQARNEKVDKDGDSAFYVTEEILERYLSGFERPDGEGEIVL</sequence>
<dbReference type="OrthoDB" id="3512845at2759"/>
<dbReference type="Gene3D" id="3.40.50.300">
    <property type="entry name" value="P-loop containing nucleotide triphosphate hydrolases"/>
    <property type="match status" value="1"/>
</dbReference>
<proteinExistence type="predicted"/>
<dbReference type="EMBL" id="JZEE01000616">
    <property type="protein sequence ID" value="KJK62621.1"/>
    <property type="molecule type" value="Genomic_DNA"/>
</dbReference>
<dbReference type="SUPFAM" id="SSF52540">
    <property type="entry name" value="P-loop containing nucleoside triphosphate hydrolases"/>
    <property type="match status" value="1"/>
</dbReference>
<organism evidence="1 2">
    <name type="scientific">Aspergillus parasiticus (strain ATCC 56775 / NRRL 5862 / SRRC 143 / SU-1)</name>
    <dbReference type="NCBI Taxonomy" id="1403190"/>
    <lineage>
        <taxon>Eukaryota</taxon>
        <taxon>Fungi</taxon>
        <taxon>Dikarya</taxon>
        <taxon>Ascomycota</taxon>
        <taxon>Pezizomycotina</taxon>
        <taxon>Eurotiomycetes</taxon>
        <taxon>Eurotiomycetidae</taxon>
        <taxon>Eurotiales</taxon>
        <taxon>Aspergillaceae</taxon>
        <taxon>Aspergillus</taxon>
        <taxon>Aspergillus subgen. Circumdati</taxon>
    </lineage>
</organism>
<accession>A0A0F0I624</accession>
<gene>
    <name evidence="1" type="ORF">P875_00095146</name>
</gene>
<protein>
    <submittedName>
        <fullName evidence="1">AAA domain protein</fullName>
    </submittedName>
</protein>
<reference evidence="1 2" key="1">
    <citation type="submission" date="2015-02" db="EMBL/GenBank/DDBJ databases">
        <title>Draft genome sequence of Aspergillus parasiticus SU-1.</title>
        <authorList>
            <person name="Yu J."/>
            <person name="Fedorova N."/>
            <person name="Yin Y."/>
            <person name="Losada L."/>
            <person name="Zafar N."/>
            <person name="Taujale R."/>
            <person name="Ehrlich K.C."/>
            <person name="Bhatnagar D."/>
            <person name="Cleveland T.E."/>
            <person name="Bennett J.W."/>
            <person name="Nierman W.C."/>
        </authorList>
    </citation>
    <scope>NUCLEOTIDE SEQUENCE [LARGE SCALE GENOMIC DNA]</scope>
    <source>
        <strain evidence="2">ATCC 56775 / NRRL 5862 / SRRC 143 / SU-1</strain>
    </source>
</reference>
<evidence type="ECO:0000313" key="1">
    <source>
        <dbReference type="EMBL" id="KJK62621.1"/>
    </source>
</evidence>
<dbReference type="InterPro" id="IPR027417">
    <property type="entry name" value="P-loop_NTPase"/>
</dbReference>